<dbReference type="Gene3D" id="2.60.120.260">
    <property type="entry name" value="Galactose-binding domain-like"/>
    <property type="match status" value="1"/>
</dbReference>
<sequence length="565" mass="60999">MKRHRSRLALLCAAAALVATGPAMADPDDRPHLYEVHAPLGTEQTLFAGGFDVMEHRDGDSLFVLGDSTTGAALERAGFAATADQVLPEPPGRFAATADTFHGGYRTVGAHHRHLAQVAREHPDLASVVDYGDSWLKTQGRGGHDLLAICVTRKRPGDCALSPDTPKPRFFVMGQLHSRELTTGEIAWRWIDHLVDGTDPQVSALLDTTEFWVVPVANPDGVENVQRGGDSPIPHRKNGNDTDHQGTTCGTASHTHHGVDLNRNTGSDWGLRNASERQCDQTYRGTAPESEPETRALEALWRSLYHDRRAADPAQPAPADTAGLVLSLHSYGDYVLFPWSGGSPDRRTGNDAALRDLAQGMAELAGPGWRYGQSGQVLYSASGTTDDWVYDDLGVASFVWEVGPPPEQTCGGFFPAHSCQDGFFWPKALPMLLHAARHTAAPYAPAPEPPTACARADDTDVPVVTRTPPVTVATTVAGCEGNARSASRVDVRFKNMTASLVTLDLIAPDGTAYRLQHQLASSLPDPGGSFTVDLSRETRDGTWQLRVHNVIWVGTGDLDRWSLTL</sequence>
<dbReference type="SUPFAM" id="SSF49785">
    <property type="entry name" value="Galactose-binding domain-like"/>
    <property type="match status" value="1"/>
</dbReference>
<feature type="domain" description="Peptidase M14" evidence="11">
    <location>
        <begin position="104"/>
        <end position="428"/>
    </location>
</feature>
<dbReference type="RefSeq" id="WP_310307790.1">
    <property type="nucleotide sequence ID" value="NZ_BAAAXB010000001.1"/>
</dbReference>
<dbReference type="Proteomes" id="UP001268819">
    <property type="component" value="Unassembled WGS sequence"/>
</dbReference>
<name>A0ABU1PVW6_9PSEU</name>
<dbReference type="PANTHER" id="PTHR11705">
    <property type="entry name" value="PROTEASE FAMILY M14 CARBOXYPEPTIDASE A,B"/>
    <property type="match status" value="1"/>
</dbReference>
<evidence type="ECO:0000256" key="6">
    <source>
        <dbReference type="ARBA" id="ARBA00023049"/>
    </source>
</evidence>
<evidence type="ECO:0000256" key="4">
    <source>
        <dbReference type="ARBA" id="ARBA00022801"/>
    </source>
</evidence>
<evidence type="ECO:0000256" key="1">
    <source>
        <dbReference type="ARBA" id="ARBA00001947"/>
    </source>
</evidence>
<dbReference type="Pfam" id="PF01483">
    <property type="entry name" value="P_proprotein"/>
    <property type="match status" value="1"/>
</dbReference>
<evidence type="ECO:0000256" key="2">
    <source>
        <dbReference type="ARBA" id="ARBA00005988"/>
    </source>
</evidence>
<keyword evidence="4" id="KW-0378">Hydrolase</keyword>
<protein>
    <recommendedName>
        <fullName evidence="14">Zinc carboxypeptidase</fullName>
    </recommendedName>
</protein>
<evidence type="ECO:0000256" key="5">
    <source>
        <dbReference type="ARBA" id="ARBA00022833"/>
    </source>
</evidence>
<evidence type="ECO:0000259" key="10">
    <source>
        <dbReference type="PROSITE" id="PS51829"/>
    </source>
</evidence>
<evidence type="ECO:0000259" key="11">
    <source>
        <dbReference type="PROSITE" id="PS52035"/>
    </source>
</evidence>
<dbReference type="Pfam" id="PF00246">
    <property type="entry name" value="Peptidase_M14"/>
    <property type="match status" value="1"/>
</dbReference>
<evidence type="ECO:0000313" key="12">
    <source>
        <dbReference type="EMBL" id="MDR6594766.1"/>
    </source>
</evidence>
<keyword evidence="3" id="KW-0645">Protease</keyword>
<dbReference type="InterPro" id="IPR000834">
    <property type="entry name" value="Peptidase_M14"/>
</dbReference>
<keyword evidence="13" id="KW-1185">Reference proteome</keyword>
<dbReference type="PANTHER" id="PTHR11705:SF143">
    <property type="entry name" value="SLL0236 PROTEIN"/>
    <property type="match status" value="1"/>
</dbReference>
<dbReference type="PROSITE" id="PS51829">
    <property type="entry name" value="P_HOMO_B"/>
    <property type="match status" value="1"/>
</dbReference>
<dbReference type="SUPFAM" id="SSF53187">
    <property type="entry name" value="Zn-dependent exopeptidases"/>
    <property type="match status" value="1"/>
</dbReference>
<feature type="chain" id="PRO_5046471184" description="Zinc carboxypeptidase" evidence="9">
    <location>
        <begin position="26"/>
        <end position="565"/>
    </location>
</feature>
<comment type="cofactor">
    <cofactor evidence="1">
        <name>Zn(2+)</name>
        <dbReference type="ChEBI" id="CHEBI:29105"/>
    </cofactor>
</comment>
<feature type="domain" description="P/Homo B" evidence="10">
    <location>
        <begin position="445"/>
        <end position="565"/>
    </location>
</feature>
<dbReference type="InterPro" id="IPR002884">
    <property type="entry name" value="P_dom"/>
</dbReference>
<accession>A0ABU1PVW6</accession>
<dbReference type="InterPro" id="IPR008979">
    <property type="entry name" value="Galactose-bd-like_sf"/>
</dbReference>
<feature type="active site" description="Proton donor/acceptor" evidence="7">
    <location>
        <position position="401"/>
    </location>
</feature>
<comment type="similarity">
    <text evidence="2 7">Belongs to the peptidase M14 family.</text>
</comment>
<evidence type="ECO:0000256" key="7">
    <source>
        <dbReference type="PROSITE-ProRule" id="PRU01379"/>
    </source>
</evidence>
<evidence type="ECO:0000313" key="13">
    <source>
        <dbReference type="Proteomes" id="UP001268819"/>
    </source>
</evidence>
<comment type="caution">
    <text evidence="12">The sequence shown here is derived from an EMBL/GenBank/DDBJ whole genome shotgun (WGS) entry which is preliminary data.</text>
</comment>
<reference evidence="12 13" key="1">
    <citation type="submission" date="2023-07" db="EMBL/GenBank/DDBJ databases">
        <title>Sequencing the genomes of 1000 actinobacteria strains.</title>
        <authorList>
            <person name="Klenk H.-P."/>
        </authorList>
    </citation>
    <scope>NUCLEOTIDE SEQUENCE [LARGE SCALE GENOMIC DNA]</scope>
    <source>
        <strain evidence="12 13">DSM 43749</strain>
    </source>
</reference>
<feature type="signal peptide" evidence="9">
    <location>
        <begin position="1"/>
        <end position="25"/>
    </location>
</feature>
<evidence type="ECO:0000256" key="3">
    <source>
        <dbReference type="ARBA" id="ARBA00022670"/>
    </source>
</evidence>
<feature type="region of interest" description="Disordered" evidence="8">
    <location>
        <begin position="222"/>
        <end position="270"/>
    </location>
</feature>
<dbReference type="EMBL" id="JAVDSG010000001">
    <property type="protein sequence ID" value="MDR6594766.1"/>
    <property type="molecule type" value="Genomic_DNA"/>
</dbReference>
<gene>
    <name evidence="12" type="ORF">J2S66_003150</name>
</gene>
<dbReference type="PROSITE" id="PS52035">
    <property type="entry name" value="PEPTIDASE_M14"/>
    <property type="match status" value="1"/>
</dbReference>
<evidence type="ECO:0000256" key="9">
    <source>
        <dbReference type="SAM" id="SignalP"/>
    </source>
</evidence>
<evidence type="ECO:0000256" key="8">
    <source>
        <dbReference type="SAM" id="MobiDB-lite"/>
    </source>
</evidence>
<keyword evidence="9" id="KW-0732">Signal</keyword>
<evidence type="ECO:0008006" key="14">
    <source>
        <dbReference type="Google" id="ProtNLM"/>
    </source>
</evidence>
<dbReference type="SMART" id="SM00631">
    <property type="entry name" value="Zn_pept"/>
    <property type="match status" value="1"/>
</dbReference>
<proteinExistence type="inferred from homology"/>
<dbReference type="Gene3D" id="3.40.630.10">
    <property type="entry name" value="Zn peptidases"/>
    <property type="match status" value="1"/>
</dbReference>
<keyword evidence="6" id="KW-0482">Metalloprotease</keyword>
<organism evidence="12 13">
    <name type="scientific">Saccharothrix longispora</name>
    <dbReference type="NCBI Taxonomy" id="33920"/>
    <lineage>
        <taxon>Bacteria</taxon>
        <taxon>Bacillati</taxon>
        <taxon>Actinomycetota</taxon>
        <taxon>Actinomycetes</taxon>
        <taxon>Pseudonocardiales</taxon>
        <taxon>Pseudonocardiaceae</taxon>
        <taxon>Saccharothrix</taxon>
    </lineage>
</organism>
<keyword evidence="5" id="KW-0862">Zinc</keyword>